<reference evidence="2" key="1">
    <citation type="submission" date="2020-12" db="EMBL/GenBank/DDBJ databases">
        <title>Metabolic potential, ecology and presence of endohyphal bacteria is reflected in genomic diversity of Mucoromycotina.</title>
        <authorList>
            <person name="Muszewska A."/>
            <person name="Okrasinska A."/>
            <person name="Steczkiewicz K."/>
            <person name="Drgas O."/>
            <person name="Orlowska M."/>
            <person name="Perlinska-Lenart U."/>
            <person name="Aleksandrzak-Piekarczyk T."/>
            <person name="Szatraj K."/>
            <person name="Zielenkiewicz U."/>
            <person name="Pilsyk S."/>
            <person name="Malc E."/>
            <person name="Mieczkowski P."/>
            <person name="Kruszewska J.S."/>
            <person name="Biernat P."/>
            <person name="Pawlowska J."/>
        </authorList>
    </citation>
    <scope>NUCLEOTIDE SEQUENCE</scope>
    <source>
        <strain evidence="2">WA0000017839</strain>
    </source>
</reference>
<keyword evidence="3" id="KW-1185">Reference proteome</keyword>
<protein>
    <submittedName>
        <fullName evidence="2">Uncharacterized protein</fullName>
    </submittedName>
</protein>
<feature type="compositionally biased region" description="Acidic residues" evidence="1">
    <location>
        <begin position="50"/>
        <end position="67"/>
    </location>
</feature>
<evidence type="ECO:0000313" key="3">
    <source>
        <dbReference type="Proteomes" id="UP000603453"/>
    </source>
</evidence>
<dbReference type="EMBL" id="JAEPRD010000002">
    <property type="protein sequence ID" value="KAG2213919.1"/>
    <property type="molecule type" value="Genomic_DNA"/>
</dbReference>
<dbReference type="Proteomes" id="UP000603453">
    <property type="component" value="Unassembled WGS sequence"/>
</dbReference>
<dbReference type="AlphaFoldDB" id="A0A8H7RMX4"/>
<gene>
    <name evidence="2" type="ORF">INT47_001188</name>
</gene>
<evidence type="ECO:0000313" key="2">
    <source>
        <dbReference type="EMBL" id="KAG2213919.1"/>
    </source>
</evidence>
<proteinExistence type="predicted"/>
<name>A0A8H7RMX4_9FUNG</name>
<evidence type="ECO:0000256" key="1">
    <source>
        <dbReference type="SAM" id="MobiDB-lite"/>
    </source>
</evidence>
<comment type="caution">
    <text evidence="2">The sequence shown here is derived from an EMBL/GenBank/DDBJ whole genome shotgun (WGS) entry which is preliminary data.</text>
</comment>
<accession>A0A8H7RMX4</accession>
<dbReference type="OrthoDB" id="2253360at2759"/>
<feature type="region of interest" description="Disordered" evidence="1">
    <location>
        <begin position="42"/>
        <end position="76"/>
    </location>
</feature>
<organism evidence="2 3">
    <name type="scientific">Mucor saturninus</name>
    <dbReference type="NCBI Taxonomy" id="64648"/>
    <lineage>
        <taxon>Eukaryota</taxon>
        <taxon>Fungi</taxon>
        <taxon>Fungi incertae sedis</taxon>
        <taxon>Mucoromycota</taxon>
        <taxon>Mucoromycotina</taxon>
        <taxon>Mucoromycetes</taxon>
        <taxon>Mucorales</taxon>
        <taxon>Mucorineae</taxon>
        <taxon>Mucoraceae</taxon>
        <taxon>Mucor</taxon>
    </lineage>
</organism>
<sequence>MRRTTAKLMKFPTRASAKFLSMYKKMKAMRRVNAQFEINSMDTLESSFSENEEHEEGEVQEEDEDEEHQNKQSVDRSYNLLRIAAKKRILEGI</sequence>